<reference evidence="2" key="1">
    <citation type="submission" date="2020-06" db="EMBL/GenBank/DDBJ databases">
        <title>Insight into the genomes of haloalkaliphilic bacilli from Kenyan soda lakes.</title>
        <authorList>
            <person name="Mwirichia R."/>
            <person name="Villamizar G.C."/>
            <person name="Poehlein A."/>
            <person name="Mugweru J."/>
            <person name="Kipnyargis A."/>
            <person name="Kiplimo D."/>
            <person name="Orwa P."/>
            <person name="Daniel R."/>
        </authorList>
    </citation>
    <scope>NUCLEOTIDE SEQUENCE</scope>
    <source>
        <strain evidence="2">B1096_S55</strain>
    </source>
</reference>
<dbReference type="RefSeq" id="WP_257821799.1">
    <property type="nucleotide sequence ID" value="NZ_JABXYM010000001.1"/>
</dbReference>
<dbReference type="EMBL" id="JABXYM010000001">
    <property type="protein sequence ID" value="MCR6097408.1"/>
    <property type="molecule type" value="Genomic_DNA"/>
</dbReference>
<evidence type="ECO:0000259" key="1">
    <source>
        <dbReference type="PROSITE" id="PS50965"/>
    </source>
</evidence>
<keyword evidence="3" id="KW-1185">Reference proteome</keyword>
<organism evidence="2 3">
    <name type="scientific">Salipaludibacillus agaradhaerens</name>
    <name type="common">Bacillus agaradhaerens</name>
    <dbReference type="NCBI Taxonomy" id="76935"/>
    <lineage>
        <taxon>Bacteria</taxon>
        <taxon>Bacillati</taxon>
        <taxon>Bacillota</taxon>
        <taxon>Bacilli</taxon>
        <taxon>Bacillales</taxon>
        <taxon>Bacillaceae</taxon>
    </lineage>
</organism>
<gene>
    <name evidence="2" type="ORF">HXA33_12720</name>
</gene>
<dbReference type="AlphaFoldDB" id="A0A9Q4B2Y5"/>
<evidence type="ECO:0000313" key="2">
    <source>
        <dbReference type="EMBL" id="MCR6097408.1"/>
    </source>
</evidence>
<evidence type="ECO:0000313" key="3">
    <source>
        <dbReference type="Proteomes" id="UP001057753"/>
    </source>
</evidence>
<sequence>MIVKERKKSLELEYYQLLKPRLPSKKVDENQLNYLSKGFEGERLFDKQLAKLTAESLTIADLQLTAGQSFIQLDTVLIINETIYLFEVKNYSGEYVIEAEGTWLHANGREIKSPIVQLQRTEGIFRQLLQSLHLPRYIVKSFVVFPNEEFTLFNLPPDLPILLSSQIPAFLRKINSNSGPLTTFSRTLADKLLEQHQALPLRFLRVPDYTFDELMKGIFCPDCLHLMHKISQRMIKCHGCGQVEKNSSALVREIRNFQMLFPNRKLQANDVYEWCGRTFATRTINRILKKLTN</sequence>
<accession>A0A9Q4B2Y5</accession>
<feature type="domain" description="NERD" evidence="1">
    <location>
        <begin position="37"/>
        <end position="148"/>
    </location>
</feature>
<protein>
    <submittedName>
        <fullName evidence="2">NERD domain-containing protein</fullName>
    </submittedName>
</protein>
<comment type="caution">
    <text evidence="2">The sequence shown here is derived from an EMBL/GenBank/DDBJ whole genome shotgun (WGS) entry which is preliminary data.</text>
</comment>
<dbReference type="Proteomes" id="UP001057753">
    <property type="component" value="Unassembled WGS sequence"/>
</dbReference>
<dbReference type="Pfam" id="PF08378">
    <property type="entry name" value="NERD"/>
    <property type="match status" value="1"/>
</dbReference>
<dbReference type="PROSITE" id="PS50965">
    <property type="entry name" value="NERD"/>
    <property type="match status" value="1"/>
</dbReference>
<dbReference type="InterPro" id="IPR011528">
    <property type="entry name" value="NERD"/>
</dbReference>
<proteinExistence type="predicted"/>
<name>A0A9Q4B2Y5_SALAG</name>